<dbReference type="PRINTS" id="PR00413">
    <property type="entry name" value="HADHALOGNASE"/>
</dbReference>
<reference evidence="5" key="1">
    <citation type="journal article" date="2019" name="Int. J. Syst. Evol. Microbiol.">
        <title>The Global Catalogue of Microorganisms (GCM) 10K type strain sequencing project: providing services to taxonomists for standard genome sequencing and annotation.</title>
        <authorList>
            <consortium name="The Broad Institute Genomics Platform"/>
            <consortium name="The Broad Institute Genome Sequencing Center for Infectious Disease"/>
            <person name="Wu L."/>
            <person name="Ma J."/>
        </authorList>
    </citation>
    <scope>NUCLEOTIDE SEQUENCE [LARGE SCALE GENOMIC DNA]</scope>
    <source>
        <strain evidence="5">JCM 18050</strain>
    </source>
</reference>
<dbReference type="InterPro" id="IPR023214">
    <property type="entry name" value="HAD_sf"/>
</dbReference>
<proteinExistence type="predicted"/>
<dbReference type="Gene3D" id="1.20.120.1600">
    <property type="match status" value="1"/>
</dbReference>
<dbReference type="EMBL" id="BAABHY010000001">
    <property type="protein sequence ID" value="GAA5106767.1"/>
    <property type="molecule type" value="Genomic_DNA"/>
</dbReference>
<dbReference type="Gene3D" id="3.40.50.1000">
    <property type="entry name" value="HAD superfamily/HAD-like"/>
    <property type="match status" value="1"/>
</dbReference>
<dbReference type="NCBIfam" id="TIGR01549">
    <property type="entry name" value="HAD-SF-IA-v1"/>
    <property type="match status" value="1"/>
</dbReference>
<dbReference type="InterPro" id="IPR036412">
    <property type="entry name" value="HAD-like_sf"/>
</dbReference>
<name>A0ABP9N1K3_9GAMM</name>
<evidence type="ECO:0000256" key="2">
    <source>
        <dbReference type="ARBA" id="ARBA00022801"/>
    </source>
</evidence>
<dbReference type="SUPFAM" id="SSF56784">
    <property type="entry name" value="HAD-like"/>
    <property type="match status" value="1"/>
</dbReference>
<dbReference type="InterPro" id="IPR051400">
    <property type="entry name" value="HAD-like_hydrolase"/>
</dbReference>
<dbReference type="InterPro" id="IPR006439">
    <property type="entry name" value="HAD-SF_hydro_IA"/>
</dbReference>
<dbReference type="RefSeq" id="WP_345488864.1">
    <property type="nucleotide sequence ID" value="NZ_BAABHY010000001.1"/>
</dbReference>
<evidence type="ECO:0000256" key="1">
    <source>
        <dbReference type="ARBA" id="ARBA00001946"/>
    </source>
</evidence>
<protein>
    <submittedName>
        <fullName evidence="4">5-amino-6-(5-phospho-D-ribitylamino)uracil phosphatase YigB</fullName>
    </submittedName>
</protein>
<dbReference type="SFLD" id="SFLDS00003">
    <property type="entry name" value="Haloacid_Dehalogenase"/>
    <property type="match status" value="1"/>
</dbReference>
<organism evidence="4 5">
    <name type="scientific">Orbus sasakiae</name>
    <dbReference type="NCBI Taxonomy" id="1078475"/>
    <lineage>
        <taxon>Bacteria</taxon>
        <taxon>Pseudomonadati</taxon>
        <taxon>Pseudomonadota</taxon>
        <taxon>Gammaproteobacteria</taxon>
        <taxon>Orbales</taxon>
        <taxon>Orbaceae</taxon>
        <taxon>Orbus</taxon>
    </lineage>
</organism>
<gene>
    <name evidence="4" type="primary">yigB</name>
    <name evidence="4" type="ORF">GCM10023211_07000</name>
</gene>
<sequence>MHFYRSLNPIKALTFDLDDTLYDNTPFMAKAEAALMDVLKQYEPLQHIQLSDFNRVKQHVLIDEPDIYHDVLIWRAAAIRRFLMLNGITDNHKLEQITDLAMDEFVVWRNKITVPSESLNTLNALAQKFPLAVITNGNADIAKIGLEQYFQFSLRGGADGLSKPYNDMFTLASERLNIPLNHILHVGDNLYADVQGAINSGMQACWINEFDIDLYQQRLARVVPHIEITQLSELNNLL</sequence>
<dbReference type="PANTHER" id="PTHR46470">
    <property type="entry name" value="N-ACYLNEURAMINATE-9-PHOSPHATASE"/>
    <property type="match status" value="1"/>
</dbReference>
<keyword evidence="3" id="KW-0460">Magnesium</keyword>
<comment type="cofactor">
    <cofactor evidence="1">
        <name>Mg(2+)</name>
        <dbReference type="ChEBI" id="CHEBI:18420"/>
    </cofactor>
</comment>
<accession>A0ABP9N1K3</accession>
<dbReference type="PANTHER" id="PTHR46470:SF4">
    <property type="entry name" value="5-AMINO-6-(5-PHOSPHO-D-RIBITYLAMINO)URACIL PHOSPHATASE YIGB"/>
    <property type="match status" value="1"/>
</dbReference>
<evidence type="ECO:0000256" key="3">
    <source>
        <dbReference type="ARBA" id="ARBA00022842"/>
    </source>
</evidence>
<dbReference type="Pfam" id="PF00702">
    <property type="entry name" value="Hydrolase"/>
    <property type="match status" value="1"/>
</dbReference>
<dbReference type="SFLD" id="SFLDG01129">
    <property type="entry name" value="C1.5:_HAD__Beta-PGM__Phosphata"/>
    <property type="match status" value="1"/>
</dbReference>
<evidence type="ECO:0000313" key="5">
    <source>
        <dbReference type="Proteomes" id="UP001500171"/>
    </source>
</evidence>
<comment type="caution">
    <text evidence="4">The sequence shown here is derived from an EMBL/GenBank/DDBJ whole genome shotgun (WGS) entry which is preliminary data.</text>
</comment>
<keyword evidence="5" id="KW-1185">Reference proteome</keyword>
<dbReference type="NCBIfam" id="NF008018">
    <property type="entry name" value="PRK10748.1"/>
    <property type="match status" value="1"/>
</dbReference>
<dbReference type="Proteomes" id="UP001500171">
    <property type="component" value="Unassembled WGS sequence"/>
</dbReference>
<evidence type="ECO:0000313" key="4">
    <source>
        <dbReference type="EMBL" id="GAA5106767.1"/>
    </source>
</evidence>
<keyword evidence="2" id="KW-0378">Hydrolase</keyword>